<evidence type="ECO:0008006" key="3">
    <source>
        <dbReference type="Google" id="ProtNLM"/>
    </source>
</evidence>
<dbReference type="Pfam" id="PF13707">
    <property type="entry name" value="RloB"/>
    <property type="match status" value="1"/>
</dbReference>
<protein>
    <recommendedName>
        <fullName evidence="3">RloB domain-containing protein</fullName>
    </recommendedName>
</protein>
<organism evidence="1 2">
    <name type="scientific">Capnocytophaga canimorsus (strain 5)</name>
    <dbReference type="NCBI Taxonomy" id="860228"/>
    <lineage>
        <taxon>Bacteria</taxon>
        <taxon>Pseudomonadati</taxon>
        <taxon>Bacteroidota</taxon>
        <taxon>Flavobacteriia</taxon>
        <taxon>Flavobacteriales</taxon>
        <taxon>Flavobacteriaceae</taxon>
        <taxon>Capnocytophaga</taxon>
    </lineage>
</organism>
<evidence type="ECO:0000313" key="1">
    <source>
        <dbReference type="EMBL" id="AEK23994.1"/>
    </source>
</evidence>
<dbReference type="EMBL" id="CP002113">
    <property type="protein sequence ID" value="AEK23994.1"/>
    <property type="molecule type" value="Genomic_DNA"/>
</dbReference>
<reference evidence="1 2" key="1">
    <citation type="journal article" date="2011" name="J. Bacteriol.">
        <title>Complete genome sequence of the dog commensal and human pathogen Capnocytophaga canimorsus strain 5.</title>
        <authorList>
            <person name="Manfredi P."/>
            <person name="Pagni M."/>
            <person name="Cornelis G.R."/>
        </authorList>
    </citation>
    <scope>NUCLEOTIDE SEQUENCE [LARGE SCALE GENOMIC DNA]</scope>
    <source>
        <strain evidence="2">5</strain>
    </source>
</reference>
<dbReference type="OrthoDB" id="9796523at2"/>
<dbReference type="AlphaFoldDB" id="F9YT75"/>
<dbReference type="Proteomes" id="UP000008895">
    <property type="component" value="Chromosome"/>
</dbReference>
<sequence length="205" mass="23568">MKRKNSKSPSLKRTRATKGVGKTFLIVCEGKNTEPNYFNHFRKPTIKAKGTGCNTISLVGEAEKYSKQEDYDEVWCVFDKDDFSHKDFNQAITIAKTKSFKVAYSNESFEYWFVLHFEDHQGGAMSRRHYNAKINGYINPLGVFYDGNGDKKVSKEFFNLLKDRVQDAIGRAKRNYQIHEDNGTTPANSNSSTTVYQLVEEILKY</sequence>
<gene>
    <name evidence="1" type="ordered locus">Ccan_18780</name>
</gene>
<keyword evidence="2" id="KW-1185">Reference proteome</keyword>
<name>F9YT75_CAPCC</name>
<dbReference type="KEGG" id="ccm:Ccan_18780"/>
<dbReference type="RefSeq" id="WP_013997978.1">
    <property type="nucleotide sequence ID" value="NC_015846.1"/>
</dbReference>
<dbReference type="HOGENOM" id="CLU_090993_1_0_10"/>
<proteinExistence type="predicted"/>
<dbReference type="InterPro" id="IPR025591">
    <property type="entry name" value="RloB"/>
</dbReference>
<dbReference type="eggNOG" id="ENOG5032SNM">
    <property type="taxonomic scope" value="Bacteria"/>
</dbReference>
<accession>F9YT75</accession>
<dbReference type="STRING" id="860228.Ccan_18780"/>
<evidence type="ECO:0000313" key="2">
    <source>
        <dbReference type="Proteomes" id="UP000008895"/>
    </source>
</evidence>